<protein>
    <submittedName>
        <fullName evidence="9">RagB/SusD family nutrient uptake outer membrane protein</fullName>
    </submittedName>
</protein>
<dbReference type="InterPro" id="IPR011990">
    <property type="entry name" value="TPR-like_helical_dom_sf"/>
</dbReference>
<keyword evidence="4" id="KW-0472">Membrane</keyword>
<feature type="domain" description="SusD-like N-terminal" evidence="8">
    <location>
        <begin position="99"/>
        <end position="240"/>
    </location>
</feature>
<evidence type="ECO:0000256" key="6">
    <source>
        <dbReference type="SAM" id="MobiDB-lite"/>
    </source>
</evidence>
<name>A0A412WWE8_9BACT</name>
<gene>
    <name evidence="9" type="ORF">DWW18_16450</name>
</gene>
<evidence type="ECO:0000313" key="9">
    <source>
        <dbReference type="EMBL" id="RGV31727.1"/>
    </source>
</evidence>
<feature type="region of interest" description="Disordered" evidence="6">
    <location>
        <begin position="520"/>
        <end position="541"/>
    </location>
</feature>
<keyword evidence="3" id="KW-0732">Signal</keyword>
<dbReference type="Gene3D" id="1.25.40.390">
    <property type="match status" value="1"/>
</dbReference>
<reference evidence="9 10" key="1">
    <citation type="submission" date="2018-08" db="EMBL/GenBank/DDBJ databases">
        <title>A genome reference for cultivated species of the human gut microbiota.</title>
        <authorList>
            <person name="Zou Y."/>
            <person name="Xue W."/>
            <person name="Luo G."/>
        </authorList>
    </citation>
    <scope>NUCLEOTIDE SEQUENCE [LARGE SCALE GENOMIC DNA]</scope>
    <source>
        <strain evidence="9 10">AF14-49</strain>
    </source>
</reference>
<keyword evidence="5" id="KW-0998">Cell outer membrane</keyword>
<evidence type="ECO:0000256" key="5">
    <source>
        <dbReference type="ARBA" id="ARBA00023237"/>
    </source>
</evidence>
<dbReference type="RefSeq" id="WP_118261224.1">
    <property type="nucleotide sequence ID" value="NZ_CALBWO010000048.1"/>
</dbReference>
<evidence type="ECO:0000256" key="1">
    <source>
        <dbReference type="ARBA" id="ARBA00004442"/>
    </source>
</evidence>
<dbReference type="InterPro" id="IPR012944">
    <property type="entry name" value="SusD_RagB_dom"/>
</dbReference>
<comment type="caution">
    <text evidence="9">The sequence shown here is derived from an EMBL/GenBank/DDBJ whole genome shotgun (WGS) entry which is preliminary data.</text>
</comment>
<evidence type="ECO:0000259" key="7">
    <source>
        <dbReference type="Pfam" id="PF07980"/>
    </source>
</evidence>
<evidence type="ECO:0000256" key="2">
    <source>
        <dbReference type="ARBA" id="ARBA00006275"/>
    </source>
</evidence>
<dbReference type="SUPFAM" id="SSF48452">
    <property type="entry name" value="TPR-like"/>
    <property type="match status" value="1"/>
</dbReference>
<evidence type="ECO:0000313" key="10">
    <source>
        <dbReference type="Proteomes" id="UP000283589"/>
    </source>
</evidence>
<evidence type="ECO:0000259" key="8">
    <source>
        <dbReference type="Pfam" id="PF14322"/>
    </source>
</evidence>
<dbReference type="Pfam" id="PF14322">
    <property type="entry name" value="SusD-like_3"/>
    <property type="match status" value="1"/>
</dbReference>
<dbReference type="Proteomes" id="UP000283589">
    <property type="component" value="Unassembled WGS sequence"/>
</dbReference>
<proteinExistence type="inferred from homology"/>
<organism evidence="9 10">
    <name type="scientific">Butyricimonas virosa</name>
    <dbReference type="NCBI Taxonomy" id="544645"/>
    <lineage>
        <taxon>Bacteria</taxon>
        <taxon>Pseudomonadati</taxon>
        <taxon>Bacteroidota</taxon>
        <taxon>Bacteroidia</taxon>
        <taxon>Bacteroidales</taxon>
        <taxon>Odoribacteraceae</taxon>
        <taxon>Butyricimonas</taxon>
    </lineage>
</organism>
<dbReference type="AlphaFoldDB" id="A0A412WWE8"/>
<dbReference type="GO" id="GO:0009279">
    <property type="term" value="C:cell outer membrane"/>
    <property type="evidence" value="ECO:0007669"/>
    <property type="project" value="UniProtKB-SubCell"/>
</dbReference>
<dbReference type="EMBL" id="QRZA01000028">
    <property type="protein sequence ID" value="RGV31727.1"/>
    <property type="molecule type" value="Genomic_DNA"/>
</dbReference>
<evidence type="ECO:0000256" key="3">
    <source>
        <dbReference type="ARBA" id="ARBA00022729"/>
    </source>
</evidence>
<sequence>MKQLKNNIVALALAGGVLCGCGDFLEPSSTSEFVPKDAKSLNELLLGEAYPRNDIGSMNIFLNLLDDDITTTPYQKPQDGFDANRFLAAYSWQPDMFKLMEEAGYTNSNMYETHYSLILGANAVIDYIDQIKDEEQNINYVLAQAYTLRGFLYFKLVNIFGEPVNSNPNALGVPLKLNSGVEDSENALARRTVKEVYDQVLSDLLEAERLYSTLPVEKQFTRDYRTNLPMVELLLSRVYLYLENWEKAAVYAEKVMKNENFKLLDLNTVATTTEEGLPYFKVYHAYAESPEVIWLYGNVSDMGSLIMSYAGVANPRDDNRIMHAYFRASNSLMNCYEENDLRKERYIIRKQMVGENYTKEWTPMAIGKLSVSIPESTDVSLDNFYKPSSGTGIFGRSLRLSEAYLNYAEANAMMYKAGTNGDGAVNARQALDDLREKRFAAEDFTKLNISDADELILFVRDERRRELCFEDHRWYDLRRWGMPEIKHVWNISSSMQVVYTLNLGDKGYTVPIPDEAMEANAALKQNELPSKREPEGISEQE</sequence>
<evidence type="ECO:0000256" key="4">
    <source>
        <dbReference type="ARBA" id="ARBA00023136"/>
    </source>
</evidence>
<accession>A0A412WWE8</accession>
<comment type="similarity">
    <text evidence="2">Belongs to the SusD family.</text>
</comment>
<dbReference type="PROSITE" id="PS51257">
    <property type="entry name" value="PROKAR_LIPOPROTEIN"/>
    <property type="match status" value="1"/>
</dbReference>
<feature type="domain" description="RagB/SusD" evidence="7">
    <location>
        <begin position="397"/>
        <end position="527"/>
    </location>
</feature>
<dbReference type="Pfam" id="PF07980">
    <property type="entry name" value="SusD_RagB"/>
    <property type="match status" value="1"/>
</dbReference>
<dbReference type="InterPro" id="IPR033985">
    <property type="entry name" value="SusD-like_N"/>
</dbReference>
<comment type="subcellular location">
    <subcellularLocation>
        <location evidence="1">Cell outer membrane</location>
    </subcellularLocation>
</comment>